<organism evidence="3 4">
    <name type="scientific">Ectorhizobium quercum</name>
    <dbReference type="NCBI Taxonomy" id="2965071"/>
    <lineage>
        <taxon>Bacteria</taxon>
        <taxon>Pseudomonadati</taxon>
        <taxon>Pseudomonadota</taxon>
        <taxon>Alphaproteobacteria</taxon>
        <taxon>Hyphomicrobiales</taxon>
        <taxon>Rhizobiaceae</taxon>
        <taxon>Ectorhizobium</taxon>
    </lineage>
</organism>
<sequence>MPNARAAASHSIVYRLSTILALTLCLSLGSGQAFALSQLRSVDGEPATPGQAAGNAPALDLEGSTTPQPGNGADGSAQTESETPAVVEYSHDAARLPEPVRRLREKIIEAAVSGDPERLRPLIGTGDERTQIPSADDGDDPINALKAISGDEDGVEVLAIILDLISSGYARVNPGTADEIFIWPYFAEKDIQTLSPPEKVELLRIVTAGDLMGMQEYGGYNFFQMGLTPDGRWKFLTAGD</sequence>
<dbReference type="RefSeq" id="WP_306412564.1">
    <property type="nucleotide sequence ID" value="NZ_JANFPI010000006.1"/>
</dbReference>
<reference evidence="3" key="1">
    <citation type="submission" date="2022-07" db="EMBL/GenBank/DDBJ databases">
        <title>Ectorhizobium quercum gen.nov., sp. nov.</title>
        <authorList>
            <person name="Ma T."/>
            <person name="Li Y."/>
        </authorList>
    </citation>
    <scope>NUCLEOTIDE SEQUENCE</scope>
    <source>
        <strain evidence="3">BDR2-2</strain>
    </source>
</reference>
<feature type="region of interest" description="Disordered" evidence="1">
    <location>
        <begin position="44"/>
        <end position="84"/>
    </location>
</feature>
<evidence type="ECO:0000313" key="4">
    <source>
        <dbReference type="Proteomes" id="UP001208771"/>
    </source>
</evidence>
<evidence type="ECO:0000256" key="2">
    <source>
        <dbReference type="SAM" id="SignalP"/>
    </source>
</evidence>
<dbReference type="Proteomes" id="UP001208771">
    <property type="component" value="Unassembled WGS sequence"/>
</dbReference>
<feature type="chain" id="PRO_5041967925" evidence="2">
    <location>
        <begin position="36"/>
        <end position="240"/>
    </location>
</feature>
<proteinExistence type="predicted"/>
<dbReference type="AlphaFoldDB" id="A0AAE3SY23"/>
<keyword evidence="2" id="KW-0732">Signal</keyword>
<keyword evidence="4" id="KW-1185">Reference proteome</keyword>
<dbReference type="EMBL" id="JANFPI010000006">
    <property type="protein sequence ID" value="MCX8999070.1"/>
    <property type="molecule type" value="Genomic_DNA"/>
</dbReference>
<name>A0AAE3SY23_9HYPH</name>
<evidence type="ECO:0000256" key="1">
    <source>
        <dbReference type="SAM" id="MobiDB-lite"/>
    </source>
</evidence>
<feature type="compositionally biased region" description="Basic and acidic residues" evidence="1">
    <location>
        <begin position="118"/>
        <end position="130"/>
    </location>
</feature>
<accession>A0AAE3SY23</accession>
<gene>
    <name evidence="3" type="ORF">NOF55_18340</name>
</gene>
<protein>
    <submittedName>
        <fullName evidence="3">Uncharacterized protein</fullName>
    </submittedName>
</protein>
<evidence type="ECO:0000313" key="3">
    <source>
        <dbReference type="EMBL" id="MCX8999070.1"/>
    </source>
</evidence>
<feature type="region of interest" description="Disordered" evidence="1">
    <location>
        <begin position="118"/>
        <end position="138"/>
    </location>
</feature>
<comment type="caution">
    <text evidence="3">The sequence shown here is derived from an EMBL/GenBank/DDBJ whole genome shotgun (WGS) entry which is preliminary data.</text>
</comment>
<feature type="signal peptide" evidence="2">
    <location>
        <begin position="1"/>
        <end position="35"/>
    </location>
</feature>